<comment type="caution">
    <text evidence="12">Lacks conserved residue(s) required for the propagation of feature annotation.</text>
</comment>
<dbReference type="NCBIfam" id="TIGR01865">
    <property type="entry name" value="cas_Csn1"/>
    <property type="match status" value="1"/>
</dbReference>
<evidence type="ECO:0000256" key="2">
    <source>
        <dbReference type="ARBA" id="ARBA00022722"/>
    </source>
</evidence>
<keyword evidence="7 12" id="KW-0694">RNA-binding</keyword>
<keyword evidence="4 12" id="KW-0255">Endonuclease</keyword>
<evidence type="ECO:0000259" key="13">
    <source>
        <dbReference type="PROSITE" id="PS51749"/>
    </source>
</evidence>
<dbReference type="InterPro" id="IPR032239">
    <property type="entry name" value="Cas9-BH"/>
</dbReference>
<dbReference type="Gene3D" id="3.30.420.10">
    <property type="entry name" value="Ribonuclease H-like superfamily/Ribonuclease H"/>
    <property type="match status" value="1"/>
</dbReference>
<comment type="function">
    <text evidence="12">CRISPR (clustered regularly interspaced short palindromic repeat) is an adaptive immune system that provides protection against mobile genetic elements (viruses, transposable elements and conjugative plasmids). CRISPR clusters contain spacers, sequences complementary to antecedent mobile elements, and target invading nucleic acids. CRISPR clusters are transcribed and processed into CRISPR RNA (crRNA). In type II CRISPR systems correct processing of pre-crRNA requires a trans-encoded small RNA (tracrRNA), endogenous ribonuclease 3 (rnc) and this protein. The tracrRNA serves as a guide for ribonuclease 3-aided processing of pre-crRNA. Subsequently Cas9/crRNA/tracrRNA endonucleolytically cleaves linear or circular dsDNA target complementary to the spacer; Cas9 is inactive in the absence of the 2 guide RNAs (gRNA). Cas9 recognizes the protospacer adjacent motif (PAM) in the CRISPR repeat sequences to help distinguish self versus nonself, as targets within the bacterial CRISPR locus do not have PAMs. PAM recognition is also required for catalytic activity.</text>
</comment>
<dbReference type="InterPro" id="IPR033114">
    <property type="entry name" value="HNH_CAS9"/>
</dbReference>
<dbReference type="EMBL" id="AABF01000014">
    <property type="protein sequence ID" value="EAA24832.1"/>
    <property type="molecule type" value="Genomic_DNA"/>
</dbReference>
<dbReference type="GO" id="GO:0003677">
    <property type="term" value="F:DNA binding"/>
    <property type="evidence" value="ECO:0007669"/>
    <property type="project" value="UniProtKB-UniRule"/>
</dbReference>
<comment type="cofactor">
    <cofactor evidence="1">
        <name>Mg(2+)</name>
        <dbReference type="ChEBI" id="CHEBI:18420"/>
    </cofactor>
</comment>
<dbReference type="GO" id="GO:0016787">
    <property type="term" value="F:hydrolase activity"/>
    <property type="evidence" value="ECO:0007669"/>
    <property type="project" value="UniProtKB-KW"/>
</dbReference>
<evidence type="ECO:0000313" key="14">
    <source>
        <dbReference type="EMBL" id="EAA24832.1"/>
    </source>
</evidence>
<gene>
    <name evidence="12" type="primary">cas9</name>
    <name evidence="14" type="ORF">FNV1819</name>
</gene>
<organism evidence="14 15">
    <name type="scientific">Fusobacterium vincentii ATCC 49256</name>
    <dbReference type="NCBI Taxonomy" id="209882"/>
    <lineage>
        <taxon>Bacteria</taxon>
        <taxon>Fusobacteriati</taxon>
        <taxon>Fusobacteriota</taxon>
        <taxon>Fusobacteriia</taxon>
        <taxon>Fusobacteriales</taxon>
        <taxon>Fusobacteriaceae</taxon>
        <taxon>Fusobacterium</taxon>
    </lineage>
</organism>
<comment type="domain">
    <text evidence="12">Has 2 endonuclease domains. The discontinuous RuvC-like domain cleaves the target DNA noncomplementary to crRNA while the HNH nuclease domain cleaves the target DNA complementary to crRNA.</text>
</comment>
<dbReference type="EC" id="3.1.-.-" evidence="12"/>
<dbReference type="InterPro" id="IPR003615">
    <property type="entry name" value="HNH_nuc"/>
</dbReference>
<dbReference type="PROSITE" id="PS51749">
    <property type="entry name" value="HNH_CAS9"/>
    <property type="match status" value="1"/>
</dbReference>
<dbReference type="InterPro" id="IPR032237">
    <property type="entry name" value="Cas9_PI"/>
</dbReference>
<dbReference type="GO" id="GO:0004519">
    <property type="term" value="F:endonuclease activity"/>
    <property type="evidence" value="ECO:0007669"/>
    <property type="project" value="UniProtKB-UniRule"/>
</dbReference>
<evidence type="ECO:0000256" key="10">
    <source>
        <dbReference type="ARBA" id="ARBA00023211"/>
    </source>
</evidence>
<keyword evidence="10" id="KW-0464">Manganese</keyword>
<evidence type="ECO:0000256" key="12">
    <source>
        <dbReference type="HAMAP-Rule" id="MF_01480"/>
    </source>
</evidence>
<keyword evidence="5 12" id="KW-0378">Hydrolase</keyword>
<dbReference type="Pfam" id="PF16592">
    <property type="entry name" value="Cas9_REC"/>
    <property type="match status" value="1"/>
</dbReference>
<dbReference type="Pfam" id="PF22702">
    <property type="entry name" value="Cas9_RuvC"/>
    <property type="match status" value="1"/>
</dbReference>
<feature type="domain" description="HNH Cas9-type" evidence="13">
    <location>
        <begin position="790"/>
        <end position="950"/>
    </location>
</feature>
<comment type="similarity">
    <text evidence="12">Belongs to the CRISPR-associated Cas9 family.</text>
</comment>
<feature type="active site" description="For RuvC-like nuclease domain" evidence="12">
    <location>
        <position position="14"/>
    </location>
</feature>
<evidence type="ECO:0000256" key="3">
    <source>
        <dbReference type="ARBA" id="ARBA00022723"/>
    </source>
</evidence>
<reference evidence="14 15" key="1">
    <citation type="journal article" date="2003" name="Genome Res.">
        <title>Genome analysis of F. nucleatum sub spp vincentii and its comparison with the genome of F. nucleatum ATCC 25586.</title>
        <authorList>
            <person name="Kapatral V."/>
            <person name="Ivanova N."/>
            <person name="Anderson I."/>
            <person name="Reznik G."/>
            <person name="Bhattacharyya A."/>
            <person name="Gardner W.L."/>
            <person name="Mikhailova N."/>
            <person name="Lapidus A."/>
            <person name="Larsen N."/>
            <person name="D'Souza M."/>
            <person name="Walunas T."/>
            <person name="Haselkorn R."/>
            <person name="Overbeek R."/>
            <person name="Kyrpides N."/>
        </authorList>
    </citation>
    <scope>NUCLEOTIDE SEQUENCE [LARGE SCALE GENOMIC DNA]</scope>
    <source>
        <strain evidence="14 15">ATCC 49256</strain>
    </source>
</reference>
<evidence type="ECO:0000256" key="8">
    <source>
        <dbReference type="ARBA" id="ARBA00023118"/>
    </source>
</evidence>
<dbReference type="InterPro" id="IPR036397">
    <property type="entry name" value="RNaseH_sf"/>
</dbReference>
<dbReference type="InterPro" id="IPR028629">
    <property type="entry name" value="Cas9"/>
</dbReference>
<evidence type="ECO:0000256" key="6">
    <source>
        <dbReference type="ARBA" id="ARBA00022842"/>
    </source>
</evidence>
<name>Q7P7J1_FUSVC</name>
<dbReference type="GO" id="GO:0003723">
    <property type="term" value="F:RNA binding"/>
    <property type="evidence" value="ECO:0007669"/>
    <property type="project" value="UniProtKB-UniRule"/>
</dbReference>
<dbReference type="Pfam" id="PF13395">
    <property type="entry name" value="HNH_4"/>
    <property type="match status" value="1"/>
</dbReference>
<evidence type="ECO:0000256" key="7">
    <source>
        <dbReference type="ARBA" id="ARBA00022884"/>
    </source>
</evidence>
<feature type="active site" description="Proton acceptor for HNH nuclease domain" evidence="12">
    <location>
        <position position="872"/>
    </location>
</feature>
<evidence type="ECO:0000256" key="1">
    <source>
        <dbReference type="ARBA" id="ARBA00001946"/>
    </source>
</evidence>
<dbReference type="GO" id="GO:0043571">
    <property type="term" value="P:maintenance of CRISPR repeat elements"/>
    <property type="evidence" value="ECO:0007669"/>
    <property type="project" value="UniProtKB-UniRule"/>
</dbReference>
<proteinExistence type="inferred from homology"/>
<evidence type="ECO:0000256" key="5">
    <source>
        <dbReference type="ARBA" id="ARBA00022801"/>
    </source>
</evidence>
<sequence>MKKQKFSDYYLGFDIGTNSVGWCVTDLDYNVLRFNKKDMWGSRLFDEAKTAAERRVQRNSRRRLKRRKWRLNLLEEIFSDEIMKIDSNFFRRLKESSLWLEDKNSKEKFTLFNDDNYKDYDFYKQYPTIFHLRDELIKNPEKKDIRLIYLALHSIFKSRGHFLFEGQNLKEIKNFETLYNNLISFLEDNGINKSIDKDNIEKLEKIICDSGKGLKDKEKEFKGIFNSDKQLVAIFKLSVGSSVSLNDLFDTDEYKKEEVEKEKISFREQIYEDDKPIYYSILGEKIELLDIAKSFYDFMVLNNILSDSNYISEAKVKLYEEHKKDLKNLKYIIRKYNKENYDKLFKDKNENNYPAYIGLNKEKDKKEVVEKSRLKIDDLIKVIKGYLPKPERIEEKDKTIFNEILNKIELKTILPKQRISDNGTLPYQIHEVELEKILENQSKYYDFLNYEENGVSTKDKLLKTFKFRIPYYVGPLNSYHKDKGGNSWIVRKEEGKILPWNFEQKVDIEKSAEEFIKRMTNKCTYLNGEDVIPKDSFLYSEYIILNELNKVQVNDEFLNEENKRKIIDELFKENKKVSEKKFKEYLLVNQIANRTVELKGIKDSFNSNYVSYIKFKDIFGEKLNLDIYKEISEKSILWKCLYGDDKKIFEKKIKNEYGDILNKDEIKKINSFKFNTWGRLSEKLLTGIEFINLETGECYSSVMEALRRTNYNLMELLSSKFTLQESIDNENKEMNEVSYRDLIEESYVSPSLKRAILQTLKIYEEIKKITGRVPKKVFIEMARGGDESMKNKKIPARQEQLKKLYDSCGNDIANFSIDIKEMKNSLSSYDNNSLRQKKLYLYYLQFGKCMYTGREIDLDRLLQNNDTYDIDHIYPRSKVIKDDSFDNLVLVLKNENAEKSNEYPVKKEIQEKMKSFWRFLKEKNFISDEKYKRLTGKDDFELRGFMARQLVNVRQTTKEVGKILQQIEPEIKIVYSKAEIASSFREMFDFIKVRELNDTHHAKDAYLNIVAGNVYNTKFTEKPYRYLQEIKENYDVKKIYNYDIKNAWDKENSLEIVKKNMEKNTVNITRFIKEEKGELFNLNPIKKGETSNEIISIKPKLYDGKDNKLNEKYGYYTSLKAAYFIYVEHEKKNKKVKTFERITRIDSTLIKNEKNLIKYLVSQKKLLNPKIIKKIYKEQTLIIDSYPYTFTGVDSNKKVELKNKKQLYLEKKYEQILKNALKFVEDNQGETEENYKFIYLKKRNNNEKNETIDAVKERYNIEFNEMYDKFLEKLSSKDYKNYINNKLYTNFLNSKEKFKKLKLWEKSLILREFLKIFNKNTYGKYEIKDSQTKEKLFSFPEDTGRIRLGQSSLGNNKELLEESVTGLFVKKIKL</sequence>
<protein>
    <recommendedName>
        <fullName evidence="12">CRISPR-associated endonuclease Cas9</fullName>
        <ecNumber evidence="12">3.1.-.-</ecNumber>
    </recommendedName>
</protein>
<evidence type="ECO:0000313" key="15">
    <source>
        <dbReference type="Proteomes" id="UP000006454"/>
    </source>
</evidence>
<accession>Q7P7J1</accession>
<keyword evidence="3" id="KW-0479">Metal-binding</keyword>
<dbReference type="Pfam" id="PF16595">
    <property type="entry name" value="Cas9_PI"/>
    <property type="match status" value="1"/>
</dbReference>
<dbReference type="Pfam" id="PF16593">
    <property type="entry name" value="Cas9-BH"/>
    <property type="match status" value="1"/>
</dbReference>
<dbReference type="Proteomes" id="UP000006454">
    <property type="component" value="Unassembled WGS sequence"/>
</dbReference>
<evidence type="ECO:0000256" key="4">
    <source>
        <dbReference type="ARBA" id="ARBA00022759"/>
    </source>
</evidence>
<comment type="caution">
    <text evidence="14">The sequence shown here is derived from an EMBL/GenBank/DDBJ whole genome shotgun (WGS) entry which is preliminary data.</text>
</comment>
<evidence type="ECO:0000256" key="9">
    <source>
        <dbReference type="ARBA" id="ARBA00023125"/>
    </source>
</evidence>
<dbReference type="InterPro" id="IPR032240">
    <property type="entry name" value="Cas9_REC"/>
</dbReference>
<dbReference type="HAMAP" id="MF_01480">
    <property type="entry name" value="Cas9"/>
    <property type="match status" value="1"/>
</dbReference>
<keyword evidence="6" id="KW-0460">Magnesium</keyword>
<keyword evidence="2 12" id="KW-0540">Nuclease</keyword>
<comment type="subunit">
    <text evidence="11 12">Monomer. Binds crRNA and tracrRNA.</text>
</comment>
<dbReference type="Gene3D" id="1.10.30.50">
    <property type="match status" value="1"/>
</dbReference>
<keyword evidence="9 12" id="KW-0238">DNA-binding</keyword>
<dbReference type="InterPro" id="IPR055228">
    <property type="entry name" value="Cas9_RuvC"/>
</dbReference>
<keyword evidence="8 12" id="KW-0051">Antiviral defense</keyword>
<dbReference type="GO" id="GO:0051607">
    <property type="term" value="P:defense response to virus"/>
    <property type="evidence" value="ECO:0007669"/>
    <property type="project" value="UniProtKB-UniRule"/>
</dbReference>
<dbReference type="GO" id="GO:0046872">
    <property type="term" value="F:metal ion binding"/>
    <property type="evidence" value="ECO:0007669"/>
    <property type="project" value="UniProtKB-UniRule"/>
</dbReference>
<evidence type="ECO:0000256" key="11">
    <source>
        <dbReference type="ARBA" id="ARBA00046380"/>
    </source>
</evidence>